<organism evidence="1">
    <name type="scientific">Rhizophora mucronata</name>
    <name type="common">Asiatic mangrove</name>
    <dbReference type="NCBI Taxonomy" id="61149"/>
    <lineage>
        <taxon>Eukaryota</taxon>
        <taxon>Viridiplantae</taxon>
        <taxon>Streptophyta</taxon>
        <taxon>Embryophyta</taxon>
        <taxon>Tracheophyta</taxon>
        <taxon>Spermatophyta</taxon>
        <taxon>Magnoliopsida</taxon>
        <taxon>eudicotyledons</taxon>
        <taxon>Gunneridae</taxon>
        <taxon>Pentapetalae</taxon>
        <taxon>rosids</taxon>
        <taxon>fabids</taxon>
        <taxon>Malpighiales</taxon>
        <taxon>Rhizophoraceae</taxon>
        <taxon>Rhizophora</taxon>
    </lineage>
</organism>
<dbReference type="EMBL" id="GGEC01064409">
    <property type="protein sequence ID" value="MBX44893.1"/>
    <property type="molecule type" value="Transcribed_RNA"/>
</dbReference>
<sequence>MSDPIWKTSHTKKEILLIFLSSLFFFC</sequence>
<name>A0A2P2NQY2_RHIMU</name>
<accession>A0A2P2NQY2</accession>
<reference evidence="1" key="1">
    <citation type="submission" date="2018-02" db="EMBL/GenBank/DDBJ databases">
        <title>Rhizophora mucronata_Transcriptome.</title>
        <authorList>
            <person name="Meera S.P."/>
            <person name="Sreeshan A."/>
            <person name="Augustine A."/>
        </authorList>
    </citation>
    <scope>NUCLEOTIDE SEQUENCE</scope>
    <source>
        <tissue evidence="1">Leaf</tissue>
    </source>
</reference>
<protein>
    <submittedName>
        <fullName evidence="1">Uncharacterized protein</fullName>
    </submittedName>
</protein>
<evidence type="ECO:0000313" key="1">
    <source>
        <dbReference type="EMBL" id="MBX44893.1"/>
    </source>
</evidence>
<proteinExistence type="predicted"/>
<dbReference type="AlphaFoldDB" id="A0A2P2NQY2"/>